<name>A0A9E3ZTK6_9ENTE</name>
<dbReference type="PANTHER" id="PTHR30509:SF9">
    <property type="entry name" value="MULTIDRUG RESISTANCE PROTEIN MDTO"/>
    <property type="match status" value="1"/>
</dbReference>
<evidence type="ECO:0000313" key="10">
    <source>
        <dbReference type="Proteomes" id="UP000813384"/>
    </source>
</evidence>
<keyword evidence="4 7" id="KW-1133">Transmembrane helix</keyword>
<dbReference type="InterPro" id="IPR049453">
    <property type="entry name" value="Memb_transporter_dom"/>
</dbReference>
<evidence type="ECO:0000259" key="8">
    <source>
        <dbReference type="Pfam" id="PF13515"/>
    </source>
</evidence>
<proteinExistence type="inferred from homology"/>
<comment type="caution">
    <text evidence="9">The sequence shown here is derived from an EMBL/GenBank/DDBJ whole genome shotgun (WGS) entry which is preliminary data.</text>
</comment>
<feature type="transmembrane region" description="Helical" evidence="7">
    <location>
        <begin position="139"/>
        <end position="156"/>
    </location>
</feature>
<keyword evidence="2" id="KW-1003">Cell membrane</keyword>
<evidence type="ECO:0000256" key="3">
    <source>
        <dbReference type="ARBA" id="ARBA00022692"/>
    </source>
</evidence>
<evidence type="ECO:0000256" key="4">
    <source>
        <dbReference type="ARBA" id="ARBA00022989"/>
    </source>
</evidence>
<dbReference type="Proteomes" id="UP000813384">
    <property type="component" value="Unassembled WGS sequence"/>
</dbReference>
<keyword evidence="3 7" id="KW-0812">Transmembrane</keyword>
<dbReference type="EMBL" id="JAJJVO010000093">
    <property type="protein sequence ID" value="MCC9273848.1"/>
    <property type="molecule type" value="Genomic_DNA"/>
</dbReference>
<comment type="similarity">
    <text evidence="6">Belongs to the YccS/YhfK family.</text>
</comment>
<evidence type="ECO:0000256" key="5">
    <source>
        <dbReference type="ARBA" id="ARBA00023136"/>
    </source>
</evidence>
<evidence type="ECO:0000256" key="2">
    <source>
        <dbReference type="ARBA" id="ARBA00022475"/>
    </source>
</evidence>
<accession>A0A9E3ZTK6</accession>
<dbReference type="OrthoDB" id="1653617at2"/>
<evidence type="ECO:0000256" key="6">
    <source>
        <dbReference type="ARBA" id="ARBA00043993"/>
    </source>
</evidence>
<feature type="transmembrane region" description="Helical" evidence="7">
    <location>
        <begin position="83"/>
        <end position="102"/>
    </location>
</feature>
<organism evidence="9 10">
    <name type="scientific">Enterococcus aquimarinus</name>
    <dbReference type="NCBI Taxonomy" id="328396"/>
    <lineage>
        <taxon>Bacteria</taxon>
        <taxon>Bacillati</taxon>
        <taxon>Bacillota</taxon>
        <taxon>Bacilli</taxon>
        <taxon>Lactobacillales</taxon>
        <taxon>Enterococcaceae</taxon>
        <taxon>Enterococcus</taxon>
    </lineage>
</organism>
<sequence length="168" mass="18111">MNFGRFRIGMRTIKSSLAVMLCILLFHFFNRGEAMIAALAAVFSLRQDLPTTLSFGKSRIMGNIIGGSTAIAYFVIQDQLNHSFIAELLLVPLAVAFVIVLSDGINNHAGIISGVATLLLIALSTSSGDQPLSFALQRVLDTFIGTLIAVGLNYLPTPKKDENSQNLL</sequence>
<keyword evidence="5 7" id="KW-0472">Membrane</keyword>
<dbReference type="AlphaFoldDB" id="A0A9E3ZTK6"/>
<reference evidence="9" key="1">
    <citation type="journal article" date="2021" name="PeerJ">
        <title>Extensive microbial diversity within the chicken gut microbiome revealed by metagenomics and culture.</title>
        <authorList>
            <person name="Gilroy R."/>
            <person name="Ravi A."/>
            <person name="Getino M."/>
            <person name="Pursley I."/>
            <person name="Horton D.L."/>
            <person name="Alikhan N.F."/>
            <person name="Baker D."/>
            <person name="Gharbi K."/>
            <person name="Hall N."/>
            <person name="Watson M."/>
            <person name="Adriaenssens E.M."/>
            <person name="Foster-Nyarko E."/>
            <person name="Jarju S."/>
            <person name="Secka A."/>
            <person name="Antonio M."/>
            <person name="Oren A."/>
            <person name="Chaudhuri R.R."/>
            <person name="La Ragione R."/>
            <person name="Hildebrand F."/>
            <person name="Pallen M.J."/>
        </authorList>
    </citation>
    <scope>NUCLEOTIDE SEQUENCE</scope>
    <source>
        <strain evidence="9">150</strain>
    </source>
</reference>
<dbReference type="GO" id="GO:0005886">
    <property type="term" value="C:plasma membrane"/>
    <property type="evidence" value="ECO:0007669"/>
    <property type="project" value="UniProtKB-SubCell"/>
</dbReference>
<comment type="subcellular location">
    <subcellularLocation>
        <location evidence="1">Cell membrane</location>
        <topology evidence="1">Multi-pass membrane protein</topology>
    </subcellularLocation>
</comment>
<feature type="domain" description="Integral membrane bound transporter" evidence="8">
    <location>
        <begin position="21"/>
        <end position="150"/>
    </location>
</feature>
<evidence type="ECO:0000313" key="9">
    <source>
        <dbReference type="EMBL" id="MCC9273848.1"/>
    </source>
</evidence>
<gene>
    <name evidence="9" type="ORF">K8V42_06115</name>
</gene>
<protein>
    <submittedName>
        <fullName evidence="9">FUSC family protein</fullName>
    </submittedName>
</protein>
<evidence type="ECO:0000256" key="7">
    <source>
        <dbReference type="SAM" id="Phobius"/>
    </source>
</evidence>
<evidence type="ECO:0000256" key="1">
    <source>
        <dbReference type="ARBA" id="ARBA00004651"/>
    </source>
</evidence>
<feature type="transmembrane region" description="Helical" evidence="7">
    <location>
        <begin position="60"/>
        <end position="76"/>
    </location>
</feature>
<dbReference type="PANTHER" id="PTHR30509">
    <property type="entry name" value="P-HYDROXYBENZOIC ACID EFFLUX PUMP SUBUNIT-RELATED"/>
    <property type="match status" value="1"/>
</dbReference>
<reference evidence="9" key="2">
    <citation type="submission" date="2021-11" db="EMBL/GenBank/DDBJ databases">
        <authorList>
            <person name="Gilroy R."/>
        </authorList>
    </citation>
    <scope>NUCLEOTIDE SEQUENCE</scope>
    <source>
        <strain evidence="9">150</strain>
    </source>
</reference>
<dbReference type="Pfam" id="PF13515">
    <property type="entry name" value="FUSC_2"/>
    <property type="match status" value="1"/>
</dbReference>